<dbReference type="WBParaSite" id="HCON_00014335-00001">
    <property type="protein sequence ID" value="HCON_00014335-00001"/>
    <property type="gene ID" value="HCON_00014335"/>
</dbReference>
<accession>A0A7I5E5R5</accession>
<keyword evidence="2" id="KW-1185">Reference proteome</keyword>
<protein>
    <submittedName>
        <fullName evidence="3">Two-component sensor histidine kinase</fullName>
    </submittedName>
</protein>
<sequence>MLTTCITVTIIFTMLMYEISHSMKDVVDEAIDNIITDDTSTILRYDRLTYEESWTDAELLGATF</sequence>
<organism evidence="2 3">
    <name type="scientific">Haemonchus contortus</name>
    <name type="common">Barber pole worm</name>
    <dbReference type="NCBI Taxonomy" id="6289"/>
    <lineage>
        <taxon>Eukaryota</taxon>
        <taxon>Metazoa</taxon>
        <taxon>Ecdysozoa</taxon>
        <taxon>Nematoda</taxon>
        <taxon>Chromadorea</taxon>
        <taxon>Rhabditida</taxon>
        <taxon>Rhabditina</taxon>
        <taxon>Rhabditomorpha</taxon>
        <taxon>Strongyloidea</taxon>
        <taxon>Trichostrongylidae</taxon>
        <taxon>Haemonchus</taxon>
    </lineage>
</organism>
<proteinExistence type="predicted"/>
<dbReference type="AlphaFoldDB" id="A0A7I5E5R5"/>
<evidence type="ECO:0000313" key="2">
    <source>
        <dbReference type="Proteomes" id="UP000025227"/>
    </source>
</evidence>
<keyword evidence="1" id="KW-0732">Signal</keyword>
<dbReference type="Proteomes" id="UP000025227">
    <property type="component" value="Unplaced"/>
</dbReference>
<dbReference type="OrthoDB" id="5848861at2759"/>
<name>A0A7I5E5R5_HAECO</name>
<feature type="chain" id="PRO_5029844048" evidence="1">
    <location>
        <begin position="23"/>
        <end position="64"/>
    </location>
</feature>
<evidence type="ECO:0000256" key="1">
    <source>
        <dbReference type="SAM" id="SignalP"/>
    </source>
</evidence>
<reference evidence="3" key="1">
    <citation type="submission" date="2020-12" db="UniProtKB">
        <authorList>
            <consortium name="WormBaseParasite"/>
        </authorList>
    </citation>
    <scope>IDENTIFICATION</scope>
    <source>
        <strain evidence="3">MHco3</strain>
    </source>
</reference>
<evidence type="ECO:0000313" key="3">
    <source>
        <dbReference type="WBParaSite" id="HCON_00014335-00001"/>
    </source>
</evidence>
<feature type="signal peptide" evidence="1">
    <location>
        <begin position="1"/>
        <end position="22"/>
    </location>
</feature>